<dbReference type="Gene3D" id="3.40.50.12370">
    <property type="match status" value="1"/>
</dbReference>
<proteinExistence type="predicted"/>
<dbReference type="AlphaFoldDB" id="A0A7W0C999"/>
<evidence type="ECO:0000313" key="2">
    <source>
        <dbReference type="Proteomes" id="UP000525298"/>
    </source>
</evidence>
<comment type="caution">
    <text evidence="1">The sequence shown here is derived from an EMBL/GenBank/DDBJ whole genome shotgun (WGS) entry which is preliminary data.</text>
</comment>
<gene>
    <name evidence="1" type="ORF">HNR65_001863</name>
</gene>
<dbReference type="RefSeq" id="WP_181551186.1">
    <property type="nucleotide sequence ID" value="NZ_JACDUS010000004.1"/>
</dbReference>
<name>A0A7W0C999_9BACT</name>
<dbReference type="EMBL" id="JACDUS010000004">
    <property type="protein sequence ID" value="MBA2881536.1"/>
    <property type="molecule type" value="Genomic_DNA"/>
</dbReference>
<protein>
    <recommendedName>
        <fullName evidence="3">Universal stress protein UspA</fullName>
    </recommendedName>
</protein>
<dbReference type="Proteomes" id="UP000525298">
    <property type="component" value="Unassembled WGS sequence"/>
</dbReference>
<accession>A0A7W0C999</accession>
<evidence type="ECO:0000313" key="1">
    <source>
        <dbReference type="EMBL" id="MBA2881536.1"/>
    </source>
</evidence>
<keyword evidence="2" id="KW-1185">Reference proteome</keyword>
<organism evidence="1 2">
    <name type="scientific">Desulfosalsimonas propionicica</name>
    <dbReference type="NCBI Taxonomy" id="332175"/>
    <lineage>
        <taxon>Bacteria</taxon>
        <taxon>Pseudomonadati</taxon>
        <taxon>Thermodesulfobacteriota</taxon>
        <taxon>Desulfobacteria</taxon>
        <taxon>Desulfobacterales</taxon>
        <taxon>Desulfosalsimonadaceae</taxon>
        <taxon>Desulfosalsimonas</taxon>
    </lineage>
</organism>
<evidence type="ECO:0008006" key="3">
    <source>
        <dbReference type="Google" id="ProtNLM"/>
    </source>
</evidence>
<reference evidence="1 2" key="1">
    <citation type="submission" date="2020-07" db="EMBL/GenBank/DDBJ databases">
        <title>Genomic Encyclopedia of Type Strains, Phase IV (KMG-IV): sequencing the most valuable type-strain genomes for metagenomic binning, comparative biology and taxonomic classification.</title>
        <authorList>
            <person name="Goeker M."/>
        </authorList>
    </citation>
    <scope>NUCLEOTIDE SEQUENCE [LARGE SCALE GENOMIC DNA]</scope>
    <source>
        <strain evidence="1 2">DSM 17721</strain>
    </source>
</reference>
<sequence length="276" mass="31278">MEMQMLHIFRNTPLGREMLLQSAYFCKQLEILPLIYIPDYVKFLMYFENDVVQVDLDASYLKAPDSAKAHASEIIQGMGLPQPRFFTPKHFTASTLPDLPVDFDFMCCPRSISDLSSKIGLGYIGPRVRRIVKSARFPVLIPSAVYKPWTSIAVLFGGSSNAVKALRLGIRLSRRCGLPLDVFSHPENRSQKDYENIIQEAGLKDDFDNYVRTWRISESRPFQENLYEIPHDALLVLGAYGHGLIKELLFGSTMEIVQTVTPNSMLIVGPNYRAVI</sequence>
<dbReference type="SUPFAM" id="SSF52402">
    <property type="entry name" value="Adenine nucleotide alpha hydrolases-like"/>
    <property type="match status" value="1"/>
</dbReference>